<proteinExistence type="predicted"/>
<feature type="coiled-coil region" evidence="1">
    <location>
        <begin position="174"/>
        <end position="201"/>
    </location>
</feature>
<gene>
    <name evidence="5" type="ORF">SCFA_110025</name>
</gene>
<dbReference type="InterPro" id="IPR000014">
    <property type="entry name" value="PAS"/>
</dbReference>
<protein>
    <submittedName>
        <fullName evidence="5">PAS fold protein</fullName>
    </submittedName>
</protein>
<keyword evidence="1" id="KW-0175">Coiled coil</keyword>
<dbReference type="CDD" id="cd00130">
    <property type="entry name" value="PAS"/>
    <property type="match status" value="1"/>
</dbReference>
<feature type="compositionally biased region" description="Basic residues" evidence="2">
    <location>
        <begin position="1"/>
        <end position="10"/>
    </location>
</feature>
<dbReference type="InterPro" id="IPR013656">
    <property type="entry name" value="PAS_4"/>
</dbReference>
<feature type="region of interest" description="Disordered" evidence="2">
    <location>
        <begin position="1"/>
        <end position="33"/>
    </location>
</feature>
<evidence type="ECO:0000259" key="3">
    <source>
        <dbReference type="PROSITE" id="PS50112"/>
    </source>
</evidence>
<dbReference type="PROSITE" id="PS50113">
    <property type="entry name" value="PAC"/>
    <property type="match status" value="1"/>
</dbReference>
<dbReference type="SMART" id="SM00091">
    <property type="entry name" value="PAS"/>
    <property type="match status" value="1"/>
</dbReference>
<dbReference type="Gene3D" id="3.30.450.20">
    <property type="entry name" value="PAS domain"/>
    <property type="match status" value="1"/>
</dbReference>
<organism evidence="5">
    <name type="scientific">anaerobic digester metagenome</name>
    <dbReference type="NCBI Taxonomy" id="1263854"/>
    <lineage>
        <taxon>unclassified sequences</taxon>
        <taxon>metagenomes</taxon>
        <taxon>ecological metagenomes</taxon>
    </lineage>
</organism>
<feature type="domain" description="PAC" evidence="4">
    <location>
        <begin position="131"/>
        <end position="183"/>
    </location>
</feature>
<dbReference type="EMBL" id="CAADRM010000013">
    <property type="protein sequence ID" value="VFU11562.1"/>
    <property type="molecule type" value="Genomic_DNA"/>
</dbReference>
<evidence type="ECO:0000313" key="5">
    <source>
        <dbReference type="EMBL" id="VFU11562.1"/>
    </source>
</evidence>
<dbReference type="InterPro" id="IPR035965">
    <property type="entry name" value="PAS-like_dom_sf"/>
</dbReference>
<evidence type="ECO:0000259" key="4">
    <source>
        <dbReference type="PROSITE" id="PS50113"/>
    </source>
</evidence>
<reference evidence="5" key="1">
    <citation type="submission" date="2019-03" db="EMBL/GenBank/DDBJ databases">
        <authorList>
            <person name="Hao L."/>
        </authorList>
    </citation>
    <scope>NUCLEOTIDE SEQUENCE</scope>
</reference>
<dbReference type="NCBIfam" id="TIGR00229">
    <property type="entry name" value="sensory_box"/>
    <property type="match status" value="1"/>
</dbReference>
<accession>A0A485LU73</accession>
<dbReference type="SUPFAM" id="SSF55785">
    <property type="entry name" value="PYP-like sensor domain (PAS domain)"/>
    <property type="match status" value="1"/>
</dbReference>
<dbReference type="InterPro" id="IPR000700">
    <property type="entry name" value="PAS-assoc_C"/>
</dbReference>
<dbReference type="AlphaFoldDB" id="A0A485LU73"/>
<evidence type="ECO:0000256" key="2">
    <source>
        <dbReference type="SAM" id="MobiDB-lite"/>
    </source>
</evidence>
<evidence type="ECO:0000256" key="1">
    <source>
        <dbReference type="SAM" id="Coils"/>
    </source>
</evidence>
<feature type="domain" description="PAS" evidence="3">
    <location>
        <begin position="57"/>
        <end position="117"/>
    </location>
</feature>
<dbReference type="PROSITE" id="PS50112">
    <property type="entry name" value="PAS"/>
    <property type="match status" value="1"/>
</dbReference>
<dbReference type="Pfam" id="PF08448">
    <property type="entry name" value="PAS_4"/>
    <property type="match status" value="1"/>
</dbReference>
<sequence>MTSRDKKVKRTGGTGPKAAGGHTRQQDGPACGHTAGHTLENLLEISESMIRHCAVAVFAIDRAHRVIHWNLACEELTGIKAEEILGTSEHWRPFYPGERPCLSDLIIDGRQETMQEHYRVFGSSILLPHGLHAEGWFAEVGGRPRYLIFDASPVYNHAGEVIAAVETLQDITELKRIEEERERLNAELQDALSKIKTLRGLIPICAGCKRIRDDKGYWNQLEQYVEEHSDASFSHGLCPECFCRFFPDAKKP</sequence>
<name>A0A485LU73_9ZZZZ</name>